<organism evidence="1 3">
    <name type="scientific">Didymodactylos carnosus</name>
    <dbReference type="NCBI Taxonomy" id="1234261"/>
    <lineage>
        <taxon>Eukaryota</taxon>
        <taxon>Metazoa</taxon>
        <taxon>Spiralia</taxon>
        <taxon>Gnathifera</taxon>
        <taxon>Rotifera</taxon>
        <taxon>Eurotatoria</taxon>
        <taxon>Bdelloidea</taxon>
        <taxon>Philodinida</taxon>
        <taxon>Philodinidae</taxon>
        <taxon>Didymodactylos</taxon>
    </lineage>
</organism>
<keyword evidence="3" id="KW-1185">Reference proteome</keyword>
<accession>A0A815UZR7</accession>
<dbReference type="EMBL" id="CAJNOQ010024310">
    <property type="protein sequence ID" value="CAF1526099.1"/>
    <property type="molecule type" value="Genomic_DNA"/>
</dbReference>
<dbReference type="Proteomes" id="UP000681722">
    <property type="component" value="Unassembled WGS sequence"/>
</dbReference>
<feature type="non-terminal residue" evidence="1">
    <location>
        <position position="1"/>
    </location>
</feature>
<protein>
    <submittedName>
        <fullName evidence="1">Uncharacterized protein</fullName>
    </submittedName>
</protein>
<gene>
    <name evidence="1" type="ORF">GPM918_LOCUS37787</name>
    <name evidence="2" type="ORF">SRO942_LOCUS38565</name>
</gene>
<evidence type="ECO:0000313" key="2">
    <source>
        <dbReference type="EMBL" id="CAF4385084.1"/>
    </source>
</evidence>
<sequence length="184" mass="20570">EVYVTTIDVYPIVGSLETGNEALVALLNQDLLTCISKFQEIDPCLKWPFSCSMTLQEIVEFLTNLKVVKGVDEARVGAVLRTRGSRTSVKVRCLVDDLVATVERKRAETAQGTRERPNSNTRGEHVINNSVLSVQKDIIDMFLDDSRFSPSQHAALRKLQFAVFAVFFFDTEKLASVAPSEQKM</sequence>
<dbReference type="Proteomes" id="UP000663829">
    <property type="component" value="Unassembled WGS sequence"/>
</dbReference>
<comment type="caution">
    <text evidence="1">The sequence shown here is derived from an EMBL/GenBank/DDBJ whole genome shotgun (WGS) entry which is preliminary data.</text>
</comment>
<dbReference type="EMBL" id="CAJOBC010089873">
    <property type="protein sequence ID" value="CAF4385084.1"/>
    <property type="molecule type" value="Genomic_DNA"/>
</dbReference>
<evidence type="ECO:0000313" key="1">
    <source>
        <dbReference type="EMBL" id="CAF1526099.1"/>
    </source>
</evidence>
<name>A0A815UZR7_9BILA</name>
<evidence type="ECO:0000313" key="3">
    <source>
        <dbReference type="Proteomes" id="UP000663829"/>
    </source>
</evidence>
<proteinExistence type="predicted"/>
<dbReference type="AlphaFoldDB" id="A0A815UZR7"/>
<reference evidence="1" key="1">
    <citation type="submission" date="2021-02" db="EMBL/GenBank/DDBJ databases">
        <authorList>
            <person name="Nowell W R."/>
        </authorList>
    </citation>
    <scope>NUCLEOTIDE SEQUENCE</scope>
</reference>